<dbReference type="SFLD" id="SFLDG00179">
    <property type="entry name" value="mandelate_racemase"/>
    <property type="match status" value="1"/>
</dbReference>
<dbReference type="InterPro" id="IPR029065">
    <property type="entry name" value="Enolase_C-like"/>
</dbReference>
<reference evidence="5 6" key="1">
    <citation type="submission" date="2024-03" db="EMBL/GenBank/DDBJ databases">
        <title>Human intestinal bacterial collection.</title>
        <authorList>
            <person name="Pauvert C."/>
            <person name="Hitch T.C.A."/>
            <person name="Clavel T."/>
        </authorList>
    </citation>
    <scope>NUCLEOTIDE SEQUENCE [LARGE SCALE GENOMIC DNA]</scope>
    <source>
        <strain evidence="5 6">CLA-AA-H132</strain>
    </source>
</reference>
<keyword evidence="3" id="KW-0460">Magnesium</keyword>
<dbReference type="Pfam" id="PF02746">
    <property type="entry name" value="MR_MLE_N"/>
    <property type="match status" value="1"/>
</dbReference>
<dbReference type="InterPro" id="IPR018110">
    <property type="entry name" value="Mandel_Rmase/mucon_lact_enz_CS"/>
</dbReference>
<evidence type="ECO:0000313" key="5">
    <source>
        <dbReference type="EMBL" id="MEQ2472301.1"/>
    </source>
</evidence>
<proteinExistence type="predicted"/>
<dbReference type="RefSeq" id="WP_178039982.1">
    <property type="nucleotide sequence ID" value="NZ_JBBMFE010000005.1"/>
</dbReference>
<dbReference type="SUPFAM" id="SSF51604">
    <property type="entry name" value="Enolase C-terminal domain-like"/>
    <property type="match status" value="1"/>
</dbReference>
<keyword evidence="6" id="KW-1185">Reference proteome</keyword>
<dbReference type="Proteomes" id="UP001438008">
    <property type="component" value="Unassembled WGS sequence"/>
</dbReference>
<comment type="cofactor">
    <cofactor evidence="1">
        <name>Mg(2+)</name>
        <dbReference type="ChEBI" id="CHEBI:18420"/>
    </cofactor>
</comment>
<evidence type="ECO:0000256" key="1">
    <source>
        <dbReference type="ARBA" id="ARBA00001946"/>
    </source>
</evidence>
<dbReference type="InterPro" id="IPR029017">
    <property type="entry name" value="Enolase-like_N"/>
</dbReference>
<dbReference type="InterPro" id="IPR013342">
    <property type="entry name" value="Mandelate_racemase_C"/>
</dbReference>
<dbReference type="EMBL" id="JBBMFE010000005">
    <property type="protein sequence ID" value="MEQ2472301.1"/>
    <property type="molecule type" value="Genomic_DNA"/>
</dbReference>
<feature type="domain" description="Mandelate racemase/muconate lactonizing enzyme C-terminal" evidence="4">
    <location>
        <begin position="147"/>
        <end position="247"/>
    </location>
</feature>
<dbReference type="SFLD" id="SFLDS00001">
    <property type="entry name" value="Enolase"/>
    <property type="match status" value="1"/>
</dbReference>
<gene>
    <name evidence="5" type="ORF">WMO29_07340</name>
</gene>
<dbReference type="InterPro" id="IPR036849">
    <property type="entry name" value="Enolase-like_C_sf"/>
</dbReference>
<name>A0ABV1FG88_9FIRM</name>
<dbReference type="Gene3D" id="3.30.390.10">
    <property type="entry name" value="Enolase-like, N-terminal domain"/>
    <property type="match status" value="1"/>
</dbReference>
<dbReference type="Pfam" id="PF13378">
    <property type="entry name" value="MR_MLE_C"/>
    <property type="match status" value="1"/>
</dbReference>
<evidence type="ECO:0000256" key="2">
    <source>
        <dbReference type="ARBA" id="ARBA00022723"/>
    </source>
</evidence>
<dbReference type="InterPro" id="IPR046945">
    <property type="entry name" value="RHMD-like"/>
</dbReference>
<organism evidence="5 6">
    <name type="scientific">Laedolimicola intestinihominis</name>
    <dbReference type="NCBI Taxonomy" id="3133166"/>
    <lineage>
        <taxon>Bacteria</taxon>
        <taxon>Bacillati</taxon>
        <taxon>Bacillota</taxon>
        <taxon>Clostridia</taxon>
        <taxon>Lachnospirales</taxon>
        <taxon>Lachnospiraceae</taxon>
        <taxon>Laedolimicola</taxon>
    </lineage>
</organism>
<dbReference type="PROSITE" id="PS00908">
    <property type="entry name" value="MR_MLE_1"/>
    <property type="match status" value="1"/>
</dbReference>
<protein>
    <submittedName>
        <fullName evidence="5">Mandelate racemase/muconate lactonizing enzyme family protein</fullName>
    </submittedName>
</protein>
<comment type="caution">
    <text evidence="5">The sequence shown here is derived from an EMBL/GenBank/DDBJ whole genome shotgun (WGS) entry which is preliminary data.</text>
</comment>
<dbReference type="PANTHER" id="PTHR13794:SF58">
    <property type="entry name" value="MITOCHONDRIAL ENOLASE SUPERFAMILY MEMBER 1"/>
    <property type="match status" value="1"/>
</dbReference>
<dbReference type="Gene3D" id="3.20.20.120">
    <property type="entry name" value="Enolase-like C-terminal domain"/>
    <property type="match status" value="1"/>
</dbReference>
<accession>A0ABV1FG88</accession>
<dbReference type="CDD" id="cd03316">
    <property type="entry name" value="MR_like"/>
    <property type="match status" value="1"/>
</dbReference>
<dbReference type="SUPFAM" id="SSF54826">
    <property type="entry name" value="Enolase N-terminal domain-like"/>
    <property type="match status" value="1"/>
</dbReference>
<dbReference type="InterPro" id="IPR013341">
    <property type="entry name" value="Mandelate_racemase_N_dom"/>
</dbReference>
<evidence type="ECO:0000256" key="3">
    <source>
        <dbReference type="ARBA" id="ARBA00022842"/>
    </source>
</evidence>
<sequence>MNDLKITGIDVTLCETRVKGNFADSTRNVETIGFAVVDVSTDQGLHGIGVTYHEVGGEAIRDFIKYAIEPKMIGRSPFETEVLYEENFHYMRGVGRKGLAFCAYSAVDIALWDLKGKALGMPLFRLLGGTNPEVPIYASGGWTSYSTEELVAEAKMMVSKGYKKIKLKVGVEGGNNPDEDVRRVAAVREAIGPDIGFMLDANNVWRAATAIQFANKIREYNIEFFEEPVFADDIPGLAEFKRGTDIPLATGEHEYTRYGVRDLFLNHAVDILQCDATRVGGYTEMLRIMALSQAFNKAFAPHGMEHMHMHLVAAAPNGVYLEKLFMFDEVVKSVYLNAPEPVNGIMTIPEKPGLGLELNMDYIKECKGR</sequence>
<dbReference type="SMART" id="SM00922">
    <property type="entry name" value="MR_MLE"/>
    <property type="match status" value="1"/>
</dbReference>
<keyword evidence="2" id="KW-0479">Metal-binding</keyword>
<dbReference type="PANTHER" id="PTHR13794">
    <property type="entry name" value="ENOLASE SUPERFAMILY, MANDELATE RACEMASE"/>
    <property type="match status" value="1"/>
</dbReference>
<evidence type="ECO:0000259" key="4">
    <source>
        <dbReference type="SMART" id="SM00922"/>
    </source>
</evidence>
<evidence type="ECO:0000313" key="6">
    <source>
        <dbReference type="Proteomes" id="UP001438008"/>
    </source>
</evidence>